<reference evidence="1 2" key="1">
    <citation type="journal article" date="2021" name="Elife">
        <title>Chloroplast acquisition without the gene transfer in kleptoplastic sea slugs, Plakobranchus ocellatus.</title>
        <authorList>
            <person name="Maeda T."/>
            <person name="Takahashi S."/>
            <person name="Yoshida T."/>
            <person name="Shimamura S."/>
            <person name="Takaki Y."/>
            <person name="Nagai Y."/>
            <person name="Toyoda A."/>
            <person name="Suzuki Y."/>
            <person name="Arimoto A."/>
            <person name="Ishii H."/>
            <person name="Satoh N."/>
            <person name="Nishiyama T."/>
            <person name="Hasebe M."/>
            <person name="Maruyama T."/>
            <person name="Minagawa J."/>
            <person name="Obokata J."/>
            <person name="Shigenobu S."/>
        </authorList>
    </citation>
    <scope>NUCLEOTIDE SEQUENCE [LARGE SCALE GENOMIC DNA]</scope>
</reference>
<name>A0AAV4A8F8_9GAST</name>
<keyword evidence="2" id="KW-1185">Reference proteome</keyword>
<gene>
    <name evidence="1" type="ORF">PoB_002942800</name>
</gene>
<organism evidence="1 2">
    <name type="scientific">Plakobranchus ocellatus</name>
    <dbReference type="NCBI Taxonomy" id="259542"/>
    <lineage>
        <taxon>Eukaryota</taxon>
        <taxon>Metazoa</taxon>
        <taxon>Spiralia</taxon>
        <taxon>Lophotrochozoa</taxon>
        <taxon>Mollusca</taxon>
        <taxon>Gastropoda</taxon>
        <taxon>Heterobranchia</taxon>
        <taxon>Euthyneura</taxon>
        <taxon>Panpulmonata</taxon>
        <taxon>Sacoglossa</taxon>
        <taxon>Placobranchoidea</taxon>
        <taxon>Plakobranchidae</taxon>
        <taxon>Plakobranchus</taxon>
    </lineage>
</organism>
<dbReference type="Proteomes" id="UP000735302">
    <property type="component" value="Unassembled WGS sequence"/>
</dbReference>
<accession>A0AAV4A8F8</accession>
<evidence type="ECO:0000313" key="1">
    <source>
        <dbReference type="EMBL" id="GFO02923.1"/>
    </source>
</evidence>
<dbReference type="AlphaFoldDB" id="A0AAV4A8F8"/>
<evidence type="ECO:0000313" key="2">
    <source>
        <dbReference type="Proteomes" id="UP000735302"/>
    </source>
</evidence>
<protein>
    <submittedName>
        <fullName evidence="1">Nck-associated protein 5</fullName>
    </submittedName>
</protein>
<proteinExistence type="predicted"/>
<comment type="caution">
    <text evidence="1">The sequence shown here is derived from an EMBL/GenBank/DDBJ whole genome shotgun (WGS) entry which is preliminary data.</text>
</comment>
<dbReference type="EMBL" id="BLXT01003660">
    <property type="protein sequence ID" value="GFO02923.1"/>
    <property type="molecule type" value="Genomic_DNA"/>
</dbReference>
<sequence length="113" mass="13145">MDVKIKANYKAILLSPFPYKRAISGEGYYNVMSLSYCCIVNDRLFMWIPLGIPNSSIFSNDPIKTADVQARLLRELDRERMMRVGTQQRLQDVQVESDSCRARLHALQDEFRK</sequence>